<feature type="compositionally biased region" description="Polar residues" evidence="1">
    <location>
        <begin position="144"/>
        <end position="162"/>
    </location>
</feature>
<feature type="region of interest" description="Disordered" evidence="1">
    <location>
        <begin position="437"/>
        <end position="456"/>
    </location>
</feature>
<evidence type="ECO:0000313" key="2">
    <source>
        <dbReference type="EMBL" id="KAK5165498.1"/>
    </source>
</evidence>
<organism evidence="2 3">
    <name type="scientific">Saxophila tyrrhenica</name>
    <dbReference type="NCBI Taxonomy" id="1690608"/>
    <lineage>
        <taxon>Eukaryota</taxon>
        <taxon>Fungi</taxon>
        <taxon>Dikarya</taxon>
        <taxon>Ascomycota</taxon>
        <taxon>Pezizomycotina</taxon>
        <taxon>Dothideomycetes</taxon>
        <taxon>Dothideomycetidae</taxon>
        <taxon>Mycosphaerellales</taxon>
        <taxon>Extremaceae</taxon>
        <taxon>Saxophila</taxon>
    </lineage>
</organism>
<dbReference type="AlphaFoldDB" id="A0AAV9P1C9"/>
<gene>
    <name evidence="2" type="ORF">LTR77_009027</name>
</gene>
<feature type="compositionally biased region" description="Basic and acidic residues" evidence="1">
    <location>
        <begin position="70"/>
        <end position="83"/>
    </location>
</feature>
<name>A0AAV9P1C9_9PEZI</name>
<dbReference type="GeneID" id="89930359"/>
<feature type="region of interest" description="Disordered" evidence="1">
    <location>
        <begin position="134"/>
        <end position="175"/>
    </location>
</feature>
<protein>
    <submittedName>
        <fullName evidence="2">Uncharacterized protein</fullName>
    </submittedName>
</protein>
<accession>A0AAV9P1C9</accession>
<evidence type="ECO:0000313" key="3">
    <source>
        <dbReference type="Proteomes" id="UP001337655"/>
    </source>
</evidence>
<proteinExistence type="predicted"/>
<dbReference type="RefSeq" id="XP_064655582.1">
    <property type="nucleotide sequence ID" value="XM_064806256.1"/>
</dbReference>
<feature type="region of interest" description="Disordered" evidence="1">
    <location>
        <begin position="64"/>
        <end position="88"/>
    </location>
</feature>
<keyword evidence="3" id="KW-1185">Reference proteome</keyword>
<comment type="caution">
    <text evidence="2">The sequence shown here is derived from an EMBL/GenBank/DDBJ whole genome shotgun (WGS) entry which is preliminary data.</text>
</comment>
<sequence>MAAPFARRCFAKLFQRKTRGARQATGLTAEKVATRPVEASVGIRRSVSTIDLRDFLTSREVRPSQLRRVSRPERSAPLPEHRVATKNRFQLDQAVPRELQQSQTSTDLQHVSRSDEAGCLPFCEDVAQRNLNSQRFKPLELKSQAVQPGPRTSSLNQGSPSPSKHVVSRHAADQSAIMSDQREAIYSGLHHLGSLHSPAKPARIQPQTSPYEPIGEVFLPPLRQDGRRRSLSHKANIADLRVASGAPPPGDVWPSLRLPRPVSEPFSFCPHSGVRLDKPLRPTPVEHIRQDSVLSAPPAGRQENHLPNDSLEYSVYAEARRWSAPQFTESTTWSEQWRPAVTHETIRQDVHEIREERIQKEIHQYHIHRKIQPIIDYEILPARHIVHLEGGGYAEVAQGDLPAGTPDAEWFTKEVRSQLESGLRMSSNSELVSMSRDTSCDETSASEQAAPFRRESWARSTTMKPAVWSDSSGYRYAFKFDGYDEASGPGNVLFHGDQPSPL</sequence>
<evidence type="ECO:0000256" key="1">
    <source>
        <dbReference type="SAM" id="MobiDB-lite"/>
    </source>
</evidence>
<dbReference type="PANTHER" id="PTHR38703">
    <property type="entry name" value="CHROMOSOME 8, WHOLE GENOME SHOTGUN SEQUENCE"/>
    <property type="match status" value="1"/>
</dbReference>
<dbReference type="EMBL" id="JAVRRT010000016">
    <property type="protein sequence ID" value="KAK5165498.1"/>
    <property type="molecule type" value="Genomic_DNA"/>
</dbReference>
<reference evidence="2 3" key="1">
    <citation type="submission" date="2023-08" db="EMBL/GenBank/DDBJ databases">
        <title>Black Yeasts Isolated from many extreme environments.</title>
        <authorList>
            <person name="Coleine C."/>
            <person name="Stajich J.E."/>
            <person name="Selbmann L."/>
        </authorList>
    </citation>
    <scope>NUCLEOTIDE SEQUENCE [LARGE SCALE GENOMIC DNA]</scope>
    <source>
        <strain evidence="2 3">CCFEE 5935</strain>
    </source>
</reference>
<feature type="compositionally biased region" description="Polar residues" evidence="1">
    <location>
        <begin position="437"/>
        <end position="447"/>
    </location>
</feature>
<dbReference type="Proteomes" id="UP001337655">
    <property type="component" value="Unassembled WGS sequence"/>
</dbReference>
<dbReference type="PANTHER" id="PTHR38703:SF1">
    <property type="entry name" value="ALLERGEN"/>
    <property type="match status" value="1"/>
</dbReference>